<dbReference type="Pfam" id="PF01094">
    <property type="entry name" value="ANF_receptor"/>
    <property type="match status" value="1"/>
</dbReference>
<dbReference type="Gene3D" id="3.40.50.2300">
    <property type="match status" value="2"/>
</dbReference>
<keyword evidence="2" id="KW-0812">Transmembrane</keyword>
<feature type="region of interest" description="Disordered" evidence="7">
    <location>
        <begin position="228"/>
        <end position="261"/>
    </location>
</feature>
<feature type="region of interest" description="Disordered" evidence="7">
    <location>
        <begin position="127"/>
        <end position="150"/>
    </location>
</feature>
<evidence type="ECO:0000256" key="2">
    <source>
        <dbReference type="ARBA" id="ARBA00022692"/>
    </source>
</evidence>
<dbReference type="AlphaFoldDB" id="A0A139WCJ9"/>
<feature type="signal peptide" evidence="8">
    <location>
        <begin position="1"/>
        <end position="15"/>
    </location>
</feature>
<gene>
    <name evidence="10" type="primary">AUGUSTUS-3.0.2_34263</name>
    <name evidence="10" type="ORF">TcasGA2_TC034263</name>
</gene>
<protein>
    <submittedName>
        <fullName evidence="10">Metabotropic glutamate receptor-like Protein</fullName>
    </submittedName>
</protein>
<evidence type="ECO:0000256" key="4">
    <source>
        <dbReference type="ARBA" id="ARBA00023136"/>
    </source>
</evidence>
<accession>A0A139WCJ9</accession>
<dbReference type="GO" id="GO:0016020">
    <property type="term" value="C:membrane"/>
    <property type="evidence" value="ECO:0007669"/>
    <property type="project" value="UniProtKB-SubCell"/>
</dbReference>
<evidence type="ECO:0000256" key="8">
    <source>
        <dbReference type="SAM" id="SignalP"/>
    </source>
</evidence>
<evidence type="ECO:0000256" key="1">
    <source>
        <dbReference type="ARBA" id="ARBA00004141"/>
    </source>
</evidence>
<feature type="compositionally biased region" description="Basic and acidic residues" evidence="7">
    <location>
        <begin position="127"/>
        <end position="139"/>
    </location>
</feature>
<dbReference type="PRINTS" id="PR00248">
    <property type="entry name" value="GPCRMGR"/>
</dbReference>
<dbReference type="EMBL" id="KQ971367">
    <property type="protein sequence ID" value="KYB25636.1"/>
    <property type="molecule type" value="Genomic_DNA"/>
</dbReference>
<dbReference type="SUPFAM" id="SSF53822">
    <property type="entry name" value="Periplasmic binding protein-like I"/>
    <property type="match status" value="2"/>
</dbReference>
<evidence type="ECO:0000256" key="6">
    <source>
        <dbReference type="ARBA" id="ARBA00023180"/>
    </source>
</evidence>
<comment type="subcellular location">
    <subcellularLocation>
        <location evidence="1">Membrane</location>
        <topology evidence="1">Multi-pass membrane protein</topology>
    </subcellularLocation>
</comment>
<keyword evidence="8" id="KW-0732">Signal</keyword>
<feature type="chain" id="PRO_5012249612" evidence="8">
    <location>
        <begin position="16"/>
        <end position="660"/>
    </location>
</feature>
<dbReference type="FunFam" id="3.40.50.2300:FF:000681">
    <property type="entry name" value="Metabotropic glutamate receptor-like Protein"/>
    <property type="match status" value="1"/>
</dbReference>
<evidence type="ECO:0000256" key="5">
    <source>
        <dbReference type="ARBA" id="ARBA00023170"/>
    </source>
</evidence>
<name>A0A139WCJ9_TRICA</name>
<dbReference type="InterPro" id="IPR050726">
    <property type="entry name" value="mGluR"/>
</dbReference>
<keyword evidence="3" id="KW-1133">Transmembrane helix</keyword>
<evidence type="ECO:0000313" key="11">
    <source>
        <dbReference type="Proteomes" id="UP000007266"/>
    </source>
</evidence>
<reference evidence="10 11" key="2">
    <citation type="journal article" date="2010" name="Nucleic Acids Res.">
        <title>BeetleBase in 2010: revisions to provide comprehensive genomic information for Tribolium castaneum.</title>
        <authorList>
            <person name="Kim H.S."/>
            <person name="Murphy T."/>
            <person name="Xia J."/>
            <person name="Caragea D."/>
            <person name="Park Y."/>
            <person name="Beeman R.W."/>
            <person name="Lorenzen M.D."/>
            <person name="Butcher S."/>
            <person name="Manak J.R."/>
            <person name="Brown S.J."/>
        </authorList>
    </citation>
    <scope>GENOME REANNOTATION</scope>
    <source>
        <strain evidence="10 11">Georgia GA2</strain>
    </source>
</reference>
<dbReference type="PANTHER" id="PTHR24060">
    <property type="entry name" value="METABOTROPIC GLUTAMATE RECEPTOR"/>
    <property type="match status" value="1"/>
</dbReference>
<keyword evidence="11" id="KW-1185">Reference proteome</keyword>
<dbReference type="Proteomes" id="UP000007266">
    <property type="component" value="Linkage group 9"/>
</dbReference>
<evidence type="ECO:0000313" key="10">
    <source>
        <dbReference type="EMBL" id="KYB25636.1"/>
    </source>
</evidence>
<evidence type="ECO:0000256" key="3">
    <source>
        <dbReference type="ARBA" id="ARBA00022989"/>
    </source>
</evidence>
<feature type="domain" description="Receptor ligand binding region" evidence="9">
    <location>
        <begin position="506"/>
        <end position="658"/>
    </location>
</feature>
<feature type="compositionally biased region" description="Polar residues" evidence="7">
    <location>
        <begin position="140"/>
        <end position="149"/>
    </location>
</feature>
<keyword evidence="5 10" id="KW-0675">Receptor</keyword>
<dbReference type="InterPro" id="IPR001828">
    <property type="entry name" value="ANF_lig-bd_rcpt"/>
</dbReference>
<evidence type="ECO:0000259" key="9">
    <source>
        <dbReference type="Pfam" id="PF01094"/>
    </source>
</evidence>
<dbReference type="InterPro" id="IPR028082">
    <property type="entry name" value="Peripla_BP_I"/>
</dbReference>
<organism evidence="10 11">
    <name type="scientific">Tribolium castaneum</name>
    <name type="common">Red flour beetle</name>
    <dbReference type="NCBI Taxonomy" id="7070"/>
    <lineage>
        <taxon>Eukaryota</taxon>
        <taxon>Metazoa</taxon>
        <taxon>Ecdysozoa</taxon>
        <taxon>Arthropoda</taxon>
        <taxon>Hexapoda</taxon>
        <taxon>Insecta</taxon>
        <taxon>Pterygota</taxon>
        <taxon>Neoptera</taxon>
        <taxon>Endopterygota</taxon>
        <taxon>Coleoptera</taxon>
        <taxon>Polyphaga</taxon>
        <taxon>Cucujiformia</taxon>
        <taxon>Tenebrionidae</taxon>
        <taxon>Tenebrionidae incertae sedis</taxon>
        <taxon>Tribolium</taxon>
    </lineage>
</organism>
<reference evidence="10 11" key="1">
    <citation type="journal article" date="2008" name="Nature">
        <title>The genome of the model beetle and pest Tribolium castaneum.</title>
        <authorList>
            <consortium name="Tribolium Genome Sequencing Consortium"/>
            <person name="Richards S."/>
            <person name="Gibbs R.A."/>
            <person name="Weinstock G.M."/>
            <person name="Brown S.J."/>
            <person name="Denell R."/>
            <person name="Beeman R.W."/>
            <person name="Gibbs R."/>
            <person name="Beeman R.W."/>
            <person name="Brown S.J."/>
            <person name="Bucher G."/>
            <person name="Friedrich M."/>
            <person name="Grimmelikhuijzen C.J."/>
            <person name="Klingler M."/>
            <person name="Lorenzen M."/>
            <person name="Richards S."/>
            <person name="Roth S."/>
            <person name="Schroder R."/>
            <person name="Tautz D."/>
            <person name="Zdobnov E.M."/>
            <person name="Muzny D."/>
            <person name="Gibbs R.A."/>
            <person name="Weinstock G.M."/>
            <person name="Attaway T."/>
            <person name="Bell S."/>
            <person name="Buhay C.J."/>
            <person name="Chandrabose M.N."/>
            <person name="Chavez D."/>
            <person name="Clerk-Blankenburg K.P."/>
            <person name="Cree A."/>
            <person name="Dao M."/>
            <person name="Davis C."/>
            <person name="Chacko J."/>
            <person name="Dinh H."/>
            <person name="Dugan-Rocha S."/>
            <person name="Fowler G."/>
            <person name="Garner T.T."/>
            <person name="Garnes J."/>
            <person name="Gnirke A."/>
            <person name="Hawes A."/>
            <person name="Hernandez J."/>
            <person name="Hines S."/>
            <person name="Holder M."/>
            <person name="Hume J."/>
            <person name="Jhangiani S.N."/>
            <person name="Joshi V."/>
            <person name="Khan Z.M."/>
            <person name="Jackson L."/>
            <person name="Kovar C."/>
            <person name="Kowis A."/>
            <person name="Lee S."/>
            <person name="Lewis L.R."/>
            <person name="Margolis J."/>
            <person name="Morgan M."/>
            <person name="Nazareth L.V."/>
            <person name="Nguyen N."/>
            <person name="Okwuonu G."/>
            <person name="Parker D."/>
            <person name="Richards S."/>
            <person name="Ruiz S.J."/>
            <person name="Santibanez J."/>
            <person name="Savard J."/>
            <person name="Scherer S.E."/>
            <person name="Schneider B."/>
            <person name="Sodergren E."/>
            <person name="Tautz D."/>
            <person name="Vattahil S."/>
            <person name="Villasana D."/>
            <person name="White C.S."/>
            <person name="Wright R."/>
            <person name="Park Y."/>
            <person name="Beeman R.W."/>
            <person name="Lord J."/>
            <person name="Oppert B."/>
            <person name="Lorenzen M."/>
            <person name="Brown S."/>
            <person name="Wang L."/>
            <person name="Savard J."/>
            <person name="Tautz D."/>
            <person name="Richards S."/>
            <person name="Weinstock G."/>
            <person name="Gibbs R.A."/>
            <person name="Liu Y."/>
            <person name="Worley K."/>
            <person name="Weinstock G."/>
            <person name="Elsik C.G."/>
            <person name="Reese J.T."/>
            <person name="Elhaik E."/>
            <person name="Landan G."/>
            <person name="Graur D."/>
            <person name="Arensburger P."/>
            <person name="Atkinson P."/>
            <person name="Beeman R.W."/>
            <person name="Beidler J."/>
            <person name="Brown S.J."/>
            <person name="Demuth J.P."/>
            <person name="Drury D.W."/>
            <person name="Du Y.Z."/>
            <person name="Fujiwara H."/>
            <person name="Lorenzen M."/>
            <person name="Maselli V."/>
            <person name="Osanai M."/>
            <person name="Park Y."/>
            <person name="Robertson H.M."/>
            <person name="Tu Z."/>
            <person name="Wang J.J."/>
            <person name="Wang S."/>
            <person name="Richards S."/>
            <person name="Song H."/>
            <person name="Zhang L."/>
            <person name="Sodergren E."/>
            <person name="Werner D."/>
            <person name="Stanke M."/>
            <person name="Morgenstern B."/>
            <person name="Solovyev V."/>
            <person name="Kosarev P."/>
            <person name="Brown G."/>
            <person name="Chen H.C."/>
            <person name="Ermolaeva O."/>
            <person name="Hlavina W."/>
            <person name="Kapustin Y."/>
            <person name="Kiryutin B."/>
            <person name="Kitts P."/>
            <person name="Maglott D."/>
            <person name="Pruitt K."/>
            <person name="Sapojnikov V."/>
            <person name="Souvorov A."/>
            <person name="Mackey A.J."/>
            <person name="Waterhouse R.M."/>
            <person name="Wyder S."/>
            <person name="Zdobnov E.M."/>
            <person name="Zdobnov E.M."/>
            <person name="Wyder S."/>
            <person name="Kriventseva E.V."/>
            <person name="Kadowaki T."/>
            <person name="Bork P."/>
            <person name="Aranda M."/>
            <person name="Bao R."/>
            <person name="Beermann A."/>
            <person name="Berns N."/>
            <person name="Bolognesi R."/>
            <person name="Bonneton F."/>
            <person name="Bopp D."/>
            <person name="Brown S.J."/>
            <person name="Bucher G."/>
            <person name="Butts T."/>
            <person name="Chaumot A."/>
            <person name="Denell R.E."/>
            <person name="Ferrier D.E."/>
            <person name="Friedrich M."/>
            <person name="Gordon C.M."/>
            <person name="Jindra M."/>
            <person name="Klingler M."/>
            <person name="Lan Q."/>
            <person name="Lattorff H.M."/>
            <person name="Laudet V."/>
            <person name="von Levetsow C."/>
            <person name="Liu Z."/>
            <person name="Lutz R."/>
            <person name="Lynch J.A."/>
            <person name="da Fonseca R.N."/>
            <person name="Posnien N."/>
            <person name="Reuter R."/>
            <person name="Roth S."/>
            <person name="Savard J."/>
            <person name="Schinko J.B."/>
            <person name="Schmitt C."/>
            <person name="Schoppmeier M."/>
            <person name="Schroder R."/>
            <person name="Shippy T.D."/>
            <person name="Simonnet F."/>
            <person name="Marques-Souza H."/>
            <person name="Tautz D."/>
            <person name="Tomoyasu Y."/>
            <person name="Trauner J."/>
            <person name="Van der Zee M."/>
            <person name="Vervoort M."/>
            <person name="Wittkopp N."/>
            <person name="Wimmer E.A."/>
            <person name="Yang X."/>
            <person name="Jones A.K."/>
            <person name="Sattelle D.B."/>
            <person name="Ebert P.R."/>
            <person name="Nelson D."/>
            <person name="Scott J.G."/>
            <person name="Beeman R.W."/>
            <person name="Muthukrishnan S."/>
            <person name="Kramer K.J."/>
            <person name="Arakane Y."/>
            <person name="Beeman R.W."/>
            <person name="Zhu Q."/>
            <person name="Hogenkamp D."/>
            <person name="Dixit R."/>
            <person name="Oppert B."/>
            <person name="Jiang H."/>
            <person name="Zou Z."/>
            <person name="Marshall J."/>
            <person name="Elpidina E."/>
            <person name="Vinokurov K."/>
            <person name="Oppert C."/>
            <person name="Zou Z."/>
            <person name="Evans J."/>
            <person name="Lu Z."/>
            <person name="Zhao P."/>
            <person name="Sumathipala N."/>
            <person name="Altincicek B."/>
            <person name="Vilcinskas A."/>
            <person name="Williams M."/>
            <person name="Hultmark D."/>
            <person name="Hetru C."/>
            <person name="Jiang H."/>
            <person name="Grimmelikhuijzen C.J."/>
            <person name="Hauser F."/>
            <person name="Cazzamali G."/>
            <person name="Williamson M."/>
            <person name="Park Y."/>
            <person name="Li B."/>
            <person name="Tanaka Y."/>
            <person name="Predel R."/>
            <person name="Neupert S."/>
            <person name="Schachtner J."/>
            <person name="Verleyen P."/>
            <person name="Raible F."/>
            <person name="Bork P."/>
            <person name="Friedrich M."/>
            <person name="Walden K.K."/>
            <person name="Robertson H.M."/>
            <person name="Angeli S."/>
            <person name="Foret S."/>
            <person name="Bucher G."/>
            <person name="Schuetz S."/>
            <person name="Maleszka R."/>
            <person name="Wimmer E.A."/>
            <person name="Beeman R.W."/>
            <person name="Lorenzen M."/>
            <person name="Tomoyasu Y."/>
            <person name="Miller S.C."/>
            <person name="Grossmann D."/>
            <person name="Bucher G."/>
        </authorList>
    </citation>
    <scope>NUCLEOTIDE SEQUENCE [LARGE SCALE GENOMIC DNA]</scope>
    <source>
        <strain evidence="10 11">Georgia GA2</strain>
    </source>
</reference>
<dbReference type="GO" id="GO:0004930">
    <property type="term" value="F:G protein-coupled receptor activity"/>
    <property type="evidence" value="ECO:0007669"/>
    <property type="project" value="InterPro"/>
</dbReference>
<keyword evidence="6" id="KW-0325">Glycoprotein</keyword>
<keyword evidence="4" id="KW-0472">Membrane</keyword>
<dbReference type="InterPro" id="IPR000337">
    <property type="entry name" value="GPCR_3"/>
</dbReference>
<evidence type="ECO:0000256" key="7">
    <source>
        <dbReference type="SAM" id="MobiDB-lite"/>
    </source>
</evidence>
<proteinExistence type="predicted"/>
<sequence length="660" mass="72538">MLSLLLVTLAIASLATNLDMKANFVNYTIPETEKIIGLSGVTSIQGETNLGSKSIERDKGDSECGGQQLCDSNLLNISSVANTSEKLFIETQIPPNYHRKFNFSEKTGDNLVTSSGNLVKENSKKINLDEGKVGERSTEEPPQTNQHKSFYSDDFSERKALAEGNMIVSGKNQRHSRTTKLLSQNQSITTEGSTVDTIKASSQALSTTTHKYTTSPLRSDDPFESIVLSRKNPSNTTSDFSDSSLRPTWDTVPPPKPVAVSNSLGKTRNFIKVSTITSHSTESVTQATIKEAKTFGVLKYANGSRRNSMADLKQHFLSTEANLVDLITGEIKSVFDNLTSSDSVSKVIQQEIPWPVKKEAVVEGDLVLGGLMMVHEREDTITCGPVMPQGGIQALEAMLYTLDRLNFGSEAILPNITLGAHILDDCDKDTYGLEMAVDFIKESELSDVSMHHRLRHHHDVLGDILWPVKKEAVVEGDIVLGGLMMVHEREDTITCGPVMPQGGVQALEAMLYTLDRLNSASEPLLPNISLGAHILDDCDKDTYGLEMAVDFIKGSISNIDGAEYHCNKTQVRKVISGVVGAASSVTSIQVANLLRLFKIPQVSFFSTSPELSNKQRFEFFTRTIPSDHYQVKAMVNIVILMGWSYISIIYEESNYGIKVR</sequence>
<feature type="compositionally biased region" description="Polar residues" evidence="7">
    <location>
        <begin position="231"/>
        <end position="246"/>
    </location>
</feature>